<dbReference type="AlphaFoldDB" id="Q3JQV2"/>
<evidence type="ECO:0000256" key="1">
    <source>
        <dbReference type="SAM" id="MobiDB-lite"/>
    </source>
</evidence>
<feature type="compositionally biased region" description="Basic residues" evidence="1">
    <location>
        <begin position="526"/>
        <end position="551"/>
    </location>
</feature>
<evidence type="ECO:0000313" key="3">
    <source>
        <dbReference type="Proteomes" id="UP000002700"/>
    </source>
</evidence>
<dbReference type="GO" id="GO:0003677">
    <property type="term" value="F:DNA binding"/>
    <property type="evidence" value="ECO:0007669"/>
    <property type="project" value="UniProtKB-KW"/>
</dbReference>
<dbReference type="EnsemblBacteria" id="ABA50965">
    <property type="protein sequence ID" value="ABA50965"/>
    <property type="gene ID" value="BURPS1710b_2665"/>
</dbReference>
<proteinExistence type="predicted"/>
<dbReference type="EMBL" id="CP000124">
    <property type="protein sequence ID" value="ABA50965.1"/>
    <property type="molecule type" value="Genomic_DNA"/>
</dbReference>
<feature type="region of interest" description="Disordered" evidence="1">
    <location>
        <begin position="437"/>
        <end position="619"/>
    </location>
</feature>
<reference evidence="2 3" key="1">
    <citation type="submission" date="2005-09" db="EMBL/GenBank/DDBJ databases">
        <authorList>
            <person name="Woods D.E."/>
            <person name="Nierman W.C."/>
        </authorList>
    </citation>
    <scope>NUCLEOTIDE SEQUENCE [LARGE SCALE GENOMIC DNA]</scope>
    <source>
        <strain evidence="2 3">1710b</strain>
    </source>
</reference>
<name>Q3JQV2_BURP1</name>
<feature type="compositionally biased region" description="Basic residues" evidence="1">
    <location>
        <begin position="451"/>
        <end position="460"/>
    </location>
</feature>
<accession>Q3JQV2</accession>
<protein>
    <submittedName>
        <fullName evidence="2">DNA-binding response regulator, LuxR family</fullName>
    </submittedName>
</protein>
<dbReference type="HOGENOM" id="CLU_441249_0_0_4"/>
<organism evidence="2 3">
    <name type="scientific">Burkholderia pseudomallei (strain 1710b)</name>
    <dbReference type="NCBI Taxonomy" id="320372"/>
    <lineage>
        <taxon>Bacteria</taxon>
        <taxon>Pseudomonadati</taxon>
        <taxon>Pseudomonadota</taxon>
        <taxon>Betaproteobacteria</taxon>
        <taxon>Burkholderiales</taxon>
        <taxon>Burkholderiaceae</taxon>
        <taxon>Burkholderia</taxon>
        <taxon>pseudomallei group</taxon>
    </lineage>
</organism>
<evidence type="ECO:0000313" key="2">
    <source>
        <dbReference type="EMBL" id="ABA50965.1"/>
    </source>
</evidence>
<keyword evidence="2" id="KW-0238">DNA-binding</keyword>
<feature type="region of interest" description="Disordered" evidence="1">
    <location>
        <begin position="16"/>
        <end position="41"/>
    </location>
</feature>
<feature type="compositionally biased region" description="Low complexity" evidence="1">
    <location>
        <begin position="594"/>
        <end position="603"/>
    </location>
</feature>
<feature type="region of interest" description="Disordered" evidence="1">
    <location>
        <begin position="209"/>
        <end position="234"/>
    </location>
</feature>
<feature type="compositionally biased region" description="Basic residues" evidence="1">
    <location>
        <begin position="468"/>
        <end position="487"/>
    </location>
</feature>
<feature type="compositionally biased region" description="Basic and acidic residues" evidence="1">
    <location>
        <begin position="16"/>
        <end position="29"/>
    </location>
</feature>
<gene>
    <name evidence="2" type="ordered locus">BURPS1710b_2665</name>
</gene>
<dbReference type="KEGG" id="bpm:BURPS1710b_2665"/>
<feature type="compositionally biased region" description="Pro residues" evidence="1">
    <location>
        <begin position="605"/>
        <end position="619"/>
    </location>
</feature>
<sequence length="619" mass="69530">MIDSYAILFYASRPEARRPAHRPQADARRSAPLGQRPFVARREQRIGEPLHVLPQFRHRRRLPIARLQQRSDITQPRRRRAVAIEHRAVVGDLEPHADRIRHDQPVRIQVAEQRSRTRAEVRCRPRAVDDRAHLETLVDGRAAPAHRHADAVRMLAVARHPPRDGRDAASLEFRLQPCGRLGRAAVAMHVPVRPDMAQEAPALVARQLAPQRRRRRAQRTDHVSPVAASANRVAHRAHVMAHVRAREHAGRQPIVVGRRRVHLTVRERHQPVARHHVNRRRVAPGAQIEHHVHHREPAAHEQHRRIGRDAAQRARLPWIANVGMAVVELALRFGDERIAAHFVAAAQHDAVGLDHRAAVHRDRAARAAVDGRDSHRAAHHATKFDARVRLLDRLGQARLEVVAVDPPRHEAAARDARIAPARVSIEVVIVAGHRAHPAGGHVQQMAERARAVRHAARHRARPVDQQHPHRPHRRPSQQMRRQRRPAKPRTDNRNRRRAHCFPVRLDGAARPASPTSIRSSPPPDRARRRVATSSPPHHHRIATASPPHRRGGAAEAGGRAAPSRSMPGRFASNERARSFMSAAARRASARRAPRAWAAAAMPRDTPTPPSSAPIPRTPS</sequence>
<dbReference type="Proteomes" id="UP000002700">
    <property type="component" value="Chromosome I"/>
</dbReference>